<dbReference type="PROSITE" id="PS50110">
    <property type="entry name" value="RESPONSE_REGULATORY"/>
    <property type="match status" value="1"/>
</dbReference>
<gene>
    <name evidence="10" type="ORF">CU635_13530</name>
    <name evidence="11" type="ORF">CVD25_08810</name>
</gene>
<reference evidence="11 13" key="2">
    <citation type="submission" date="2017-12" db="EMBL/GenBank/DDBJ databases">
        <title>Comparative Functional Genomics of Dry Heat Resistant strains isolated from the Viking Spacecraft.</title>
        <authorList>
            <person name="Seuylemezian A."/>
            <person name="Cooper K."/>
            <person name="Vaishampayan P."/>
        </authorList>
    </citation>
    <scope>NUCLEOTIDE SEQUENCE [LARGE SCALE GENOMIC DNA]</scope>
    <source>
        <strain evidence="11 13">ATCC 29669</strain>
    </source>
</reference>
<dbReference type="GO" id="GO:0000976">
    <property type="term" value="F:transcription cis-regulatory region binding"/>
    <property type="evidence" value="ECO:0007669"/>
    <property type="project" value="TreeGrafter"/>
</dbReference>
<dbReference type="RefSeq" id="WP_101577893.1">
    <property type="nucleotide sequence ID" value="NZ_PGVA01000028.1"/>
</dbReference>
<evidence type="ECO:0000259" key="8">
    <source>
        <dbReference type="PROSITE" id="PS50110"/>
    </source>
</evidence>
<dbReference type="Proteomes" id="UP000234951">
    <property type="component" value="Unassembled WGS sequence"/>
</dbReference>
<dbReference type="Pfam" id="PF00486">
    <property type="entry name" value="Trans_reg_C"/>
    <property type="match status" value="1"/>
</dbReference>
<dbReference type="InterPro" id="IPR036388">
    <property type="entry name" value="WH-like_DNA-bd_sf"/>
</dbReference>
<dbReference type="InterPro" id="IPR001789">
    <property type="entry name" value="Sig_transdc_resp-reg_receiver"/>
</dbReference>
<dbReference type="InterPro" id="IPR039420">
    <property type="entry name" value="WalR-like"/>
</dbReference>
<comment type="caution">
    <text evidence="10">The sequence shown here is derived from an EMBL/GenBank/DDBJ whole genome shotgun (WGS) entry which is preliminary data.</text>
</comment>
<dbReference type="Gene3D" id="3.40.50.2300">
    <property type="match status" value="1"/>
</dbReference>
<evidence type="ECO:0000256" key="1">
    <source>
        <dbReference type="ARBA" id="ARBA00022553"/>
    </source>
</evidence>
<dbReference type="InterPro" id="IPR011006">
    <property type="entry name" value="CheY-like_superfamily"/>
</dbReference>
<dbReference type="CDD" id="cd00383">
    <property type="entry name" value="trans_reg_C"/>
    <property type="match status" value="1"/>
</dbReference>
<dbReference type="CDD" id="cd17627">
    <property type="entry name" value="REC_OmpR_PrrA-like"/>
    <property type="match status" value="1"/>
</dbReference>
<dbReference type="SMART" id="SM00862">
    <property type="entry name" value="Trans_reg_C"/>
    <property type="match status" value="1"/>
</dbReference>
<dbReference type="Gene3D" id="6.10.250.690">
    <property type="match status" value="1"/>
</dbReference>
<dbReference type="FunFam" id="3.40.50.2300:FF:000001">
    <property type="entry name" value="DNA-binding response regulator PhoB"/>
    <property type="match status" value="1"/>
</dbReference>
<dbReference type="PANTHER" id="PTHR48111:SF22">
    <property type="entry name" value="REGULATOR OF RPOS"/>
    <property type="match status" value="1"/>
</dbReference>
<evidence type="ECO:0000256" key="4">
    <source>
        <dbReference type="ARBA" id="ARBA00023125"/>
    </source>
</evidence>
<evidence type="ECO:0000256" key="6">
    <source>
        <dbReference type="PROSITE-ProRule" id="PRU00169"/>
    </source>
</evidence>
<evidence type="ECO:0000313" key="11">
    <source>
        <dbReference type="EMBL" id="PLR97917.1"/>
    </source>
</evidence>
<accession>A0A2N5GKX9</accession>
<keyword evidence="5" id="KW-0804">Transcription</keyword>
<keyword evidence="3" id="KW-0805">Transcription regulation</keyword>
<dbReference type="Proteomes" id="UP000235114">
    <property type="component" value="Unassembled WGS sequence"/>
</dbReference>
<organism evidence="10 12">
    <name type="scientific">Bacillus canaveralius</name>
    <dbReference type="NCBI Taxonomy" id="1403243"/>
    <lineage>
        <taxon>Bacteria</taxon>
        <taxon>Bacillati</taxon>
        <taxon>Bacillota</taxon>
        <taxon>Bacilli</taxon>
        <taxon>Bacillales</taxon>
        <taxon>Bacillaceae</taxon>
        <taxon>Bacillus</taxon>
    </lineage>
</organism>
<evidence type="ECO:0000256" key="2">
    <source>
        <dbReference type="ARBA" id="ARBA00023012"/>
    </source>
</evidence>
<dbReference type="GO" id="GO:0032993">
    <property type="term" value="C:protein-DNA complex"/>
    <property type="evidence" value="ECO:0007669"/>
    <property type="project" value="TreeGrafter"/>
</dbReference>
<dbReference type="PROSITE" id="PS51755">
    <property type="entry name" value="OMPR_PHOB"/>
    <property type="match status" value="1"/>
</dbReference>
<evidence type="ECO:0000256" key="3">
    <source>
        <dbReference type="ARBA" id="ARBA00023015"/>
    </source>
</evidence>
<dbReference type="SUPFAM" id="SSF52172">
    <property type="entry name" value="CheY-like"/>
    <property type="match status" value="1"/>
</dbReference>
<keyword evidence="1 6" id="KW-0597">Phosphoprotein</keyword>
<dbReference type="PANTHER" id="PTHR48111">
    <property type="entry name" value="REGULATOR OF RPOS"/>
    <property type="match status" value="1"/>
</dbReference>
<dbReference type="FunFam" id="1.10.10.10:FF:000005">
    <property type="entry name" value="Two-component system response regulator"/>
    <property type="match status" value="1"/>
</dbReference>
<dbReference type="InterPro" id="IPR001867">
    <property type="entry name" value="OmpR/PhoB-type_DNA-bd"/>
</dbReference>
<keyword evidence="2" id="KW-0902">Two-component regulatory system</keyword>
<dbReference type="Pfam" id="PF00072">
    <property type="entry name" value="Response_reg"/>
    <property type="match status" value="1"/>
</dbReference>
<evidence type="ECO:0000313" key="12">
    <source>
        <dbReference type="Proteomes" id="UP000234951"/>
    </source>
</evidence>
<reference evidence="10 12" key="1">
    <citation type="submission" date="2017-11" db="EMBL/GenBank/DDBJ databases">
        <title>Comparitive Functional Genomics of Dry Heat Resistant strains isolated from the Viking Spacecraft.</title>
        <authorList>
            <person name="Seuylemezian A."/>
            <person name="Cooper K."/>
            <person name="Vaishampayan P."/>
        </authorList>
    </citation>
    <scope>NUCLEOTIDE SEQUENCE [LARGE SCALE GENOMIC DNA]</scope>
    <source>
        <strain evidence="10 12">M4.6</strain>
    </source>
</reference>
<protein>
    <submittedName>
        <fullName evidence="10">DNA-binding response regulator</fullName>
    </submittedName>
</protein>
<dbReference type="AlphaFoldDB" id="A0A2N5GKX9"/>
<keyword evidence="13" id="KW-1185">Reference proteome</keyword>
<proteinExistence type="predicted"/>
<name>A0A2N5GKX9_9BACI</name>
<dbReference type="SMART" id="SM00448">
    <property type="entry name" value="REC"/>
    <property type="match status" value="1"/>
</dbReference>
<dbReference type="EMBL" id="PGVA01000028">
    <property type="protein sequence ID" value="PLR82177.1"/>
    <property type="molecule type" value="Genomic_DNA"/>
</dbReference>
<dbReference type="GO" id="GO:0005829">
    <property type="term" value="C:cytosol"/>
    <property type="evidence" value="ECO:0007669"/>
    <property type="project" value="TreeGrafter"/>
</dbReference>
<dbReference type="EMBL" id="PGVD01000025">
    <property type="protein sequence ID" value="PLR97917.1"/>
    <property type="molecule type" value="Genomic_DNA"/>
</dbReference>
<dbReference type="GO" id="GO:0000156">
    <property type="term" value="F:phosphorelay response regulator activity"/>
    <property type="evidence" value="ECO:0007669"/>
    <property type="project" value="TreeGrafter"/>
</dbReference>
<evidence type="ECO:0000256" key="5">
    <source>
        <dbReference type="ARBA" id="ARBA00023163"/>
    </source>
</evidence>
<feature type="domain" description="OmpR/PhoB-type" evidence="9">
    <location>
        <begin position="125"/>
        <end position="223"/>
    </location>
</feature>
<evidence type="ECO:0000313" key="10">
    <source>
        <dbReference type="EMBL" id="PLR82177.1"/>
    </source>
</evidence>
<feature type="DNA-binding region" description="OmpR/PhoB-type" evidence="7">
    <location>
        <begin position="125"/>
        <end position="223"/>
    </location>
</feature>
<sequence>MAKILVIDDDQNISTMMRRGLTFEGYDVKTANNGRDGLLQILEGSPDLVILDVMMPGIDGLEVCRRIRKDSNIPILMVTARDSVSDRVEGLETGADDYLVKPFAFEELAARVKALLRRMDNGSSEDFIQFADLTLDLASRSATRKERQIELSTTEFNLLALFMQNPKRVLLRNLIMEKVWGYDFEGESNVLEVYIGYLRHKLEEQNESRLIHTVRGTGYVMKE</sequence>
<feature type="domain" description="Response regulatory" evidence="8">
    <location>
        <begin position="3"/>
        <end position="116"/>
    </location>
</feature>
<dbReference type="GO" id="GO:0006355">
    <property type="term" value="P:regulation of DNA-templated transcription"/>
    <property type="evidence" value="ECO:0007669"/>
    <property type="project" value="InterPro"/>
</dbReference>
<keyword evidence="4 7" id="KW-0238">DNA-binding</keyword>
<evidence type="ECO:0000259" key="9">
    <source>
        <dbReference type="PROSITE" id="PS51755"/>
    </source>
</evidence>
<feature type="modified residue" description="4-aspartylphosphate" evidence="6">
    <location>
        <position position="52"/>
    </location>
</feature>
<dbReference type="Gene3D" id="1.10.10.10">
    <property type="entry name" value="Winged helix-like DNA-binding domain superfamily/Winged helix DNA-binding domain"/>
    <property type="match status" value="1"/>
</dbReference>
<dbReference type="OrthoDB" id="9790442at2"/>
<evidence type="ECO:0000256" key="7">
    <source>
        <dbReference type="PROSITE-ProRule" id="PRU01091"/>
    </source>
</evidence>
<evidence type="ECO:0000313" key="13">
    <source>
        <dbReference type="Proteomes" id="UP000235114"/>
    </source>
</evidence>